<dbReference type="EMBL" id="HBUE01339906">
    <property type="protein sequence ID" value="CAG6597894.1"/>
    <property type="molecule type" value="Transcribed_RNA"/>
</dbReference>
<reference evidence="2" key="1">
    <citation type="submission" date="2021-05" db="EMBL/GenBank/DDBJ databases">
        <authorList>
            <person name="Alioto T."/>
            <person name="Alioto T."/>
            <person name="Gomez Garrido J."/>
        </authorList>
    </citation>
    <scope>NUCLEOTIDE SEQUENCE</scope>
</reference>
<keyword evidence="1" id="KW-0472">Membrane</keyword>
<evidence type="ECO:0000313" key="2">
    <source>
        <dbReference type="EMBL" id="CAG6545731.1"/>
    </source>
</evidence>
<dbReference type="EMBL" id="HBUE01233052">
    <property type="protein sequence ID" value="CAG6545731.1"/>
    <property type="molecule type" value="Transcribed_RNA"/>
</dbReference>
<organism evidence="2">
    <name type="scientific">Culex pipiens</name>
    <name type="common">House mosquito</name>
    <dbReference type="NCBI Taxonomy" id="7175"/>
    <lineage>
        <taxon>Eukaryota</taxon>
        <taxon>Metazoa</taxon>
        <taxon>Ecdysozoa</taxon>
        <taxon>Arthropoda</taxon>
        <taxon>Hexapoda</taxon>
        <taxon>Insecta</taxon>
        <taxon>Pterygota</taxon>
        <taxon>Neoptera</taxon>
        <taxon>Endopterygota</taxon>
        <taxon>Diptera</taxon>
        <taxon>Nematocera</taxon>
        <taxon>Culicoidea</taxon>
        <taxon>Culicidae</taxon>
        <taxon>Culicinae</taxon>
        <taxon>Culicini</taxon>
        <taxon>Culex</taxon>
        <taxon>Culex</taxon>
    </lineage>
</organism>
<keyword evidence="1" id="KW-1133">Transmembrane helix</keyword>
<name>A0A8D8I523_CULPI</name>
<keyword evidence="1" id="KW-0812">Transmembrane</keyword>
<proteinExistence type="predicted"/>
<feature type="transmembrane region" description="Helical" evidence="1">
    <location>
        <begin position="46"/>
        <end position="69"/>
    </location>
</feature>
<accession>A0A8D8I523</accession>
<feature type="transmembrane region" description="Helical" evidence="1">
    <location>
        <begin position="99"/>
        <end position="116"/>
    </location>
</feature>
<feature type="transmembrane region" description="Helical" evidence="1">
    <location>
        <begin position="17"/>
        <end position="37"/>
    </location>
</feature>
<sequence>MLLVPQHVLKGHYTFRALYNALTLFRGLLLLLSILALRRFLLLSQILWNVFNNSLAVVVVFFLCCWQHLQHSSLAQLLGAFVLNPAIASGRRRVLVVRYNHLVHDLLLLLLLLLLLPR</sequence>
<protein>
    <submittedName>
        <fullName evidence="2">(northern house mosquito) hypothetical protein</fullName>
    </submittedName>
</protein>
<dbReference type="AlphaFoldDB" id="A0A8D8I523"/>
<evidence type="ECO:0000256" key="1">
    <source>
        <dbReference type="SAM" id="Phobius"/>
    </source>
</evidence>